<dbReference type="RefSeq" id="WP_076377537.1">
    <property type="nucleotide sequence ID" value="NZ_FTMG01000017.1"/>
</dbReference>
<gene>
    <name evidence="2" type="ORF">HDF23_004979</name>
</gene>
<accession>A0ABR6PQZ8</accession>
<sequence length="309" mass="32010">MPYDSATGAPLRFNGHGYRNLLLYGENSAVKEGYWMERDSDYNSTTDKSSFTGNILIYDLNNNFISGQKYEAGKLKSIIKMNAGSEADKIVLANSAAPSNKKVLNSSSKLSTLSDPSTSATTKFYKLAGGGLICIDYYQRSCIPATGNCTDWIYLDSNCTEIPSPGAGLGTLPPTGGSSGGGGGSSGGGGGGGGGGGTGGGGGGAISADPYTEGGSVGYGPDPYYIDIPSVIPPPSDFYVCPSNFAFVGVTTHDLWQESVVTQLYCHLASDGALPEQTTALTVEIPEIHFGLPFYNVEGDLVYSAQQAA</sequence>
<feature type="compositionally biased region" description="Gly residues" evidence="1">
    <location>
        <begin position="177"/>
        <end position="205"/>
    </location>
</feature>
<keyword evidence="3" id="KW-1185">Reference proteome</keyword>
<feature type="compositionally biased region" description="Low complexity" evidence="1">
    <location>
        <begin position="166"/>
        <end position="176"/>
    </location>
</feature>
<proteinExistence type="predicted"/>
<evidence type="ECO:0000256" key="1">
    <source>
        <dbReference type="SAM" id="MobiDB-lite"/>
    </source>
</evidence>
<reference evidence="2 3" key="1">
    <citation type="submission" date="2020-08" db="EMBL/GenBank/DDBJ databases">
        <title>Genomic Encyclopedia of Type Strains, Phase IV (KMG-V): Genome sequencing to study the core and pangenomes of soil and plant-associated prokaryotes.</title>
        <authorList>
            <person name="Whitman W."/>
        </authorList>
    </citation>
    <scope>NUCLEOTIDE SEQUENCE [LARGE SCALE GENOMIC DNA]</scope>
    <source>
        <strain evidence="2 3">ANJLi2</strain>
    </source>
</reference>
<comment type="caution">
    <text evidence="2">The sequence shown here is derived from an EMBL/GenBank/DDBJ whole genome shotgun (WGS) entry which is preliminary data.</text>
</comment>
<organism evidence="2 3">
    <name type="scientific">Mucilaginibacter lappiensis</name>
    <dbReference type="NCBI Taxonomy" id="354630"/>
    <lineage>
        <taxon>Bacteria</taxon>
        <taxon>Pseudomonadati</taxon>
        <taxon>Bacteroidota</taxon>
        <taxon>Sphingobacteriia</taxon>
        <taxon>Sphingobacteriales</taxon>
        <taxon>Sphingobacteriaceae</taxon>
        <taxon>Mucilaginibacter</taxon>
    </lineage>
</organism>
<dbReference type="Proteomes" id="UP000541583">
    <property type="component" value="Unassembled WGS sequence"/>
</dbReference>
<evidence type="ECO:0000313" key="3">
    <source>
        <dbReference type="Proteomes" id="UP000541583"/>
    </source>
</evidence>
<feature type="region of interest" description="Disordered" evidence="1">
    <location>
        <begin position="166"/>
        <end position="207"/>
    </location>
</feature>
<dbReference type="EMBL" id="JACHCB010000017">
    <property type="protein sequence ID" value="MBB6112204.1"/>
    <property type="molecule type" value="Genomic_DNA"/>
</dbReference>
<name>A0ABR6PQZ8_9SPHI</name>
<protein>
    <submittedName>
        <fullName evidence="2">Uncharacterized protein</fullName>
    </submittedName>
</protein>
<evidence type="ECO:0000313" key="2">
    <source>
        <dbReference type="EMBL" id="MBB6112204.1"/>
    </source>
</evidence>